<dbReference type="GO" id="GO:0004621">
    <property type="term" value="F:glycosylphosphatidylinositol phospholipase D activity"/>
    <property type="evidence" value="ECO:0007669"/>
    <property type="project" value="TreeGrafter"/>
</dbReference>
<dbReference type="InterPro" id="IPR029002">
    <property type="entry name" value="PLPC/GPLD1"/>
</dbReference>
<dbReference type="OrthoDB" id="5317514at2759"/>
<dbReference type="AlphaFoldDB" id="A0A1G4KC20"/>
<dbReference type="PANTHER" id="PTHR23221:SF7">
    <property type="entry name" value="PHOSPHATIDYLINOSITOL-GLYCAN-SPECIFIC PHOSPHOLIPASE D"/>
    <property type="match status" value="1"/>
</dbReference>
<keyword evidence="4" id="KW-1185">Reference proteome</keyword>
<dbReference type="EMBL" id="LT598469">
    <property type="protein sequence ID" value="SCV01851.1"/>
    <property type="molecule type" value="Genomic_DNA"/>
</dbReference>
<name>A0A1G4KC20_9SACH</name>
<feature type="domain" description="Phospholipase C/D" evidence="2">
    <location>
        <begin position="21"/>
        <end position="157"/>
    </location>
</feature>
<proteinExistence type="predicted"/>
<dbReference type="GO" id="GO:0031012">
    <property type="term" value="C:extracellular matrix"/>
    <property type="evidence" value="ECO:0007669"/>
    <property type="project" value="TreeGrafter"/>
</dbReference>
<feature type="chain" id="PRO_5009236457" evidence="1">
    <location>
        <begin position="17"/>
        <end position="739"/>
    </location>
</feature>
<protein>
    <submittedName>
        <fullName evidence="3">LAMI_0G14158g1_1</fullName>
    </submittedName>
</protein>
<dbReference type="PANTHER" id="PTHR23221">
    <property type="entry name" value="GLYCOSYLPHOSPHATIDYLINOSITOL PHOSPHOLIPASE D"/>
    <property type="match status" value="1"/>
</dbReference>
<reference evidence="3 4" key="1">
    <citation type="submission" date="2016-03" db="EMBL/GenBank/DDBJ databases">
        <authorList>
            <person name="Devillers H."/>
        </authorList>
    </citation>
    <scope>NUCLEOTIDE SEQUENCE [LARGE SCALE GENOMIC DNA]</scope>
    <source>
        <strain evidence="3">CBS 11717</strain>
    </source>
</reference>
<organism evidence="3 4">
    <name type="scientific">Lachancea mirantina</name>
    <dbReference type="NCBI Taxonomy" id="1230905"/>
    <lineage>
        <taxon>Eukaryota</taxon>
        <taxon>Fungi</taxon>
        <taxon>Dikarya</taxon>
        <taxon>Ascomycota</taxon>
        <taxon>Saccharomycotina</taxon>
        <taxon>Saccharomycetes</taxon>
        <taxon>Saccharomycetales</taxon>
        <taxon>Saccharomycetaceae</taxon>
        <taxon>Lachancea</taxon>
    </lineage>
</organism>
<evidence type="ECO:0000313" key="4">
    <source>
        <dbReference type="Proteomes" id="UP000191024"/>
    </source>
</evidence>
<evidence type="ECO:0000259" key="2">
    <source>
        <dbReference type="Pfam" id="PF00882"/>
    </source>
</evidence>
<feature type="signal peptide" evidence="1">
    <location>
        <begin position="1"/>
        <end position="16"/>
    </location>
</feature>
<accession>A0A1G4KC20</accession>
<sequence>MNPLVCTFLTLRCVWAAGVGVHLTVLARTLLAPQDELFSSSLRAGAFFPDALYSCGTNSEWHDFAEDCHWPNFLVKGVKLWHERYDSQQLSPGAQKLKSFLIGVLTHQVVDVSWHSLVENYRSHGLIKVLAGLEFDGIYEKAHNYADTFGDLLVLAGVVRDGHDDWLFYTEEDWELPEKKDLMELVHRMGLYSIDFWGLDACVRRGKIAMTTEIYSLLERRRQVLTLPYGLSPRARELIQEHWMGGEFDCAAMVNKCLGGFLALFEPSSTLSDTEILNKIRICATLPETEGPYGVEDSVLQSTRLLIQTGAGDMLLVSPLKQLSRFGASMKLGRFLNGEICLAVGAPLEDSRGSVYVIPWRFLVGENRALGSLDAVNNFYGDSVECYTVGEIDFLAVTDSGGNSVHFYLSGSEKLVIVDSDCESHHFSLSCVQKLFDDDVPALIFSDPYYGFNETGKVYIVDGHQISNLLVQGTRQETVFSSLNKITLELPKPLAYQHFGSQVASSCGGANQSGFLYLSAQGLGIVLMYDLAEILRFGSKSSPRYVLEENKVLPWDEGALLENRKIKPSNQHGMFGKEVLTWVYEEKKYTAISQHLQNMVYIFREFGDDVKFHMKVALDTATELANIPATIGFGAGITYDTNQERLLISSPGSFNAEGAIWNIAMRDIAEAAEKWRLPCMYVTIPKNLLVTGQTLDKKGVIDFGKILLAGPDSKVIIGIPNMGYGNMRNNKLIGGFAIV</sequence>
<dbReference type="STRING" id="1230905.A0A1G4KC20"/>
<dbReference type="Proteomes" id="UP000191024">
    <property type="component" value="Chromosome G"/>
</dbReference>
<keyword evidence="1" id="KW-0732">Signal</keyword>
<evidence type="ECO:0000313" key="3">
    <source>
        <dbReference type="EMBL" id="SCV01851.1"/>
    </source>
</evidence>
<evidence type="ECO:0000256" key="1">
    <source>
        <dbReference type="SAM" id="SignalP"/>
    </source>
</evidence>
<dbReference type="Pfam" id="PF00882">
    <property type="entry name" value="Zn_dep_PLPC"/>
    <property type="match status" value="1"/>
</dbReference>
<gene>
    <name evidence="3" type="ORF">LAMI_0G14158G</name>
</gene>